<evidence type="ECO:0000256" key="4">
    <source>
        <dbReference type="ARBA" id="ARBA00023242"/>
    </source>
</evidence>
<dbReference type="Proteomes" id="UP000541444">
    <property type="component" value="Unassembled WGS sequence"/>
</dbReference>
<dbReference type="EMBL" id="JACGCM010000554">
    <property type="protein sequence ID" value="KAF6170913.1"/>
    <property type="molecule type" value="Genomic_DNA"/>
</dbReference>
<keyword evidence="3" id="KW-0479">Metal-binding</keyword>
<dbReference type="InterPro" id="IPR003347">
    <property type="entry name" value="JmjC_dom"/>
</dbReference>
<dbReference type="SMART" id="SM00558">
    <property type="entry name" value="JmjC"/>
    <property type="match status" value="1"/>
</dbReference>
<evidence type="ECO:0000256" key="2">
    <source>
        <dbReference type="ARBA" id="ARBA00006801"/>
    </source>
</evidence>
<dbReference type="PANTHER" id="PTHR12549">
    <property type="entry name" value="JMJC DOMAIN-CONTAINING HISTONE DEMETHYLATION PROTEIN"/>
    <property type="match status" value="1"/>
</dbReference>
<gene>
    <name evidence="7" type="ORF">GIB67_014730</name>
</gene>
<evidence type="ECO:0000313" key="7">
    <source>
        <dbReference type="EMBL" id="KAF6170913.1"/>
    </source>
</evidence>
<evidence type="ECO:0000256" key="1">
    <source>
        <dbReference type="ARBA" id="ARBA00004123"/>
    </source>
</evidence>
<feature type="domain" description="JmjC" evidence="6">
    <location>
        <begin position="14"/>
        <end position="150"/>
    </location>
</feature>
<sequence>MKDWPPDNSFEELLPRHFSDFISALPFQEYTNPTSGYLNVAVKLPTKFLKPDMGPKTYIAYGAAAELGSSDSVTKLHSDMSDVVVLDYPLCHPYAIPTQPKQATPLTEKLPRKPNYPNKTFRQRSTTEPSKPGAWKPPLDTGSRAELPLG</sequence>
<dbReference type="GO" id="GO:0046872">
    <property type="term" value="F:metal ion binding"/>
    <property type="evidence" value="ECO:0007669"/>
    <property type="project" value="UniProtKB-KW"/>
</dbReference>
<dbReference type="PANTHER" id="PTHR12549:SF38">
    <property type="entry name" value="JMJC DOMAIN-CONTAINING HISTONE DEMETHYLASE 2, ISOFORM A"/>
    <property type="match status" value="1"/>
</dbReference>
<dbReference type="GO" id="GO:0006357">
    <property type="term" value="P:regulation of transcription by RNA polymerase II"/>
    <property type="evidence" value="ECO:0007669"/>
    <property type="project" value="TreeGrafter"/>
</dbReference>
<feature type="region of interest" description="Disordered" evidence="5">
    <location>
        <begin position="94"/>
        <end position="150"/>
    </location>
</feature>
<protein>
    <recommendedName>
        <fullName evidence="6">JmjC domain-containing protein</fullName>
    </recommendedName>
</protein>
<dbReference type="Gene3D" id="2.60.120.650">
    <property type="entry name" value="Cupin"/>
    <property type="match status" value="1"/>
</dbReference>
<feature type="compositionally biased region" description="Polar residues" evidence="5">
    <location>
        <begin position="117"/>
        <end position="129"/>
    </location>
</feature>
<dbReference type="GO" id="GO:0032454">
    <property type="term" value="F:histone H3K9 demethylase activity"/>
    <property type="evidence" value="ECO:0007669"/>
    <property type="project" value="InterPro"/>
</dbReference>
<evidence type="ECO:0000313" key="8">
    <source>
        <dbReference type="Proteomes" id="UP000541444"/>
    </source>
</evidence>
<organism evidence="7 8">
    <name type="scientific">Kingdonia uniflora</name>
    <dbReference type="NCBI Taxonomy" id="39325"/>
    <lineage>
        <taxon>Eukaryota</taxon>
        <taxon>Viridiplantae</taxon>
        <taxon>Streptophyta</taxon>
        <taxon>Embryophyta</taxon>
        <taxon>Tracheophyta</taxon>
        <taxon>Spermatophyta</taxon>
        <taxon>Magnoliopsida</taxon>
        <taxon>Ranunculales</taxon>
        <taxon>Circaeasteraceae</taxon>
        <taxon>Kingdonia</taxon>
    </lineage>
</organism>
<evidence type="ECO:0000259" key="6">
    <source>
        <dbReference type="SMART" id="SM00558"/>
    </source>
</evidence>
<evidence type="ECO:0000256" key="5">
    <source>
        <dbReference type="SAM" id="MobiDB-lite"/>
    </source>
</evidence>
<evidence type="ECO:0000256" key="3">
    <source>
        <dbReference type="ARBA" id="ARBA00022723"/>
    </source>
</evidence>
<dbReference type="AlphaFoldDB" id="A0A7J7NUZ0"/>
<proteinExistence type="inferred from homology"/>
<dbReference type="GO" id="GO:0000118">
    <property type="term" value="C:histone deacetylase complex"/>
    <property type="evidence" value="ECO:0007669"/>
    <property type="project" value="TreeGrafter"/>
</dbReference>
<dbReference type="OrthoDB" id="1682560at2759"/>
<dbReference type="InterPro" id="IPR045109">
    <property type="entry name" value="LSDs-like"/>
</dbReference>
<dbReference type="GO" id="GO:0000785">
    <property type="term" value="C:chromatin"/>
    <property type="evidence" value="ECO:0007669"/>
    <property type="project" value="TreeGrafter"/>
</dbReference>
<comment type="subcellular location">
    <subcellularLocation>
        <location evidence="1">Nucleus</location>
    </subcellularLocation>
</comment>
<comment type="caution">
    <text evidence="7">The sequence shown here is derived from an EMBL/GenBank/DDBJ whole genome shotgun (WGS) entry which is preliminary data.</text>
</comment>
<comment type="similarity">
    <text evidence="2">Belongs to the JARID1 histone demethylase family.</text>
</comment>
<reference evidence="7 8" key="1">
    <citation type="journal article" date="2020" name="IScience">
        <title>Genome Sequencing of the Endangered Kingdonia uniflora (Circaeasteraceae, Ranunculales) Reveals Potential Mechanisms of Evolutionary Specialization.</title>
        <authorList>
            <person name="Sun Y."/>
            <person name="Deng T."/>
            <person name="Zhang A."/>
            <person name="Moore M.J."/>
            <person name="Landis J.B."/>
            <person name="Lin N."/>
            <person name="Zhang H."/>
            <person name="Zhang X."/>
            <person name="Huang J."/>
            <person name="Zhang X."/>
            <person name="Sun H."/>
            <person name="Wang H."/>
        </authorList>
    </citation>
    <scope>NUCLEOTIDE SEQUENCE [LARGE SCALE GENOMIC DNA]</scope>
    <source>
        <strain evidence="7">TB1705</strain>
        <tissue evidence="7">Leaf</tissue>
    </source>
</reference>
<keyword evidence="4" id="KW-0539">Nucleus</keyword>
<keyword evidence="8" id="KW-1185">Reference proteome</keyword>
<dbReference type="GO" id="GO:0003712">
    <property type="term" value="F:transcription coregulator activity"/>
    <property type="evidence" value="ECO:0007669"/>
    <property type="project" value="TreeGrafter"/>
</dbReference>
<dbReference type="GO" id="GO:0031490">
    <property type="term" value="F:chromatin DNA binding"/>
    <property type="evidence" value="ECO:0007669"/>
    <property type="project" value="TreeGrafter"/>
</dbReference>
<accession>A0A7J7NUZ0</accession>
<name>A0A7J7NUZ0_9MAGN</name>